<dbReference type="PATRIC" id="fig|502800.11.peg.3220"/>
<evidence type="ECO:0000256" key="1">
    <source>
        <dbReference type="SAM" id="Phobius"/>
    </source>
</evidence>
<accession>A0A0H3B405</accession>
<keyword evidence="1" id="KW-0812">Transmembrane</keyword>
<dbReference type="InterPro" id="IPR038314">
    <property type="entry name" value="T6SS_sf"/>
</dbReference>
<name>A0A0H3B405_YERPY</name>
<reference evidence="2" key="1">
    <citation type="submission" date="2008-02" db="EMBL/GenBank/DDBJ databases">
        <title>Complete sequence of Yersinia pseudotuberculosis YPIII.</title>
        <authorList>
            <consortium name="US DOE Joint Genome Institute"/>
            <person name="Challacombe J.F."/>
            <person name="Bruce D."/>
            <person name="Detter J.C."/>
            <person name="Green L."/>
            <person name="Land M."/>
            <person name="Munk C."/>
            <person name="Lindler L.E."/>
            <person name="Nikolich M.P."/>
            <person name="Brettin T."/>
        </authorList>
    </citation>
    <scope>NUCLEOTIDE SEQUENCE</scope>
    <source>
        <strain evidence="2">YPIII</strain>
    </source>
</reference>
<dbReference type="Pfam" id="PF16695">
    <property type="entry name" value="Tai4"/>
    <property type="match status" value="1"/>
</dbReference>
<dbReference type="KEGG" id="ypy:YPK_2523"/>
<dbReference type="AlphaFoldDB" id="A0A0H3B405"/>
<evidence type="ECO:0000313" key="2">
    <source>
        <dbReference type="EMBL" id="ACA68800.1"/>
    </source>
</evidence>
<gene>
    <name evidence="2" type="ordered locus">YPK_2523</name>
</gene>
<dbReference type="InterPro" id="IPR032032">
    <property type="entry name" value="Tai4"/>
</dbReference>
<dbReference type="EMBL" id="CP000950">
    <property type="protein sequence ID" value="ACA68800.1"/>
    <property type="molecule type" value="Genomic_DNA"/>
</dbReference>
<sequence>MAAKIISLIRLLTNPDDAILNGEDRQRSKASAPRMARLEPTWMYLRRLYDLPVLSVAGTLSITSLIFLISFSTLAAEVNQNKVQQKNNLENFALSICLEEGFPDGEINSEAFSAVGAYVELGAYPVEAYEEVSELAKKFLEKKYISKNGESKLTVMKCIDLSQSSELSAIKDKYTRHI</sequence>
<keyword evidence="1" id="KW-1133">Transmembrane helix</keyword>
<dbReference type="Gene3D" id="1.20.120.1620">
    <property type="match status" value="1"/>
</dbReference>
<organism evidence="2">
    <name type="scientific">Yersinia pseudotuberculosis serotype O:3 (strain YPIII)</name>
    <dbReference type="NCBI Taxonomy" id="502800"/>
    <lineage>
        <taxon>Bacteria</taxon>
        <taxon>Pseudomonadati</taxon>
        <taxon>Pseudomonadota</taxon>
        <taxon>Gammaproteobacteria</taxon>
        <taxon>Enterobacterales</taxon>
        <taxon>Yersiniaceae</taxon>
        <taxon>Yersinia</taxon>
    </lineage>
</organism>
<dbReference type="AntiFam" id="ANF00052">
    <property type="entry name" value="Translation of DNA tandem repeat"/>
</dbReference>
<proteinExistence type="predicted"/>
<protein>
    <submittedName>
        <fullName evidence="2">Uncharacterized protein</fullName>
    </submittedName>
</protein>
<keyword evidence="1" id="KW-0472">Membrane</keyword>
<feature type="transmembrane region" description="Helical" evidence="1">
    <location>
        <begin position="53"/>
        <end position="76"/>
    </location>
</feature>